<gene>
    <name evidence="4" type="ORF">K7472_31650</name>
</gene>
<dbReference type="InterPro" id="IPR043504">
    <property type="entry name" value="Peptidase_S1_PA_chymotrypsin"/>
</dbReference>
<dbReference type="Gene3D" id="2.40.10.10">
    <property type="entry name" value="Trypsin-like serine proteases"/>
    <property type="match status" value="2"/>
</dbReference>
<keyword evidence="4" id="KW-0378">Hydrolase</keyword>
<feature type="compositionally biased region" description="Low complexity" evidence="1">
    <location>
        <begin position="45"/>
        <end position="90"/>
    </location>
</feature>
<dbReference type="SUPFAM" id="SSF50494">
    <property type="entry name" value="Trypsin-like serine proteases"/>
    <property type="match status" value="1"/>
</dbReference>
<sequence>WSWVVVALTGCAVLAFGGMAVAERQHRADVAAKDAVGASAPAGDASRSPSATSGAAASARPKAAASDSASDAPSPSASSSATSSPSPSAPMTDPGVSHTVPASQLPPQVGAVFDSDGLGGVHHCTASVVDSPGKDLIVTAAHCLGTTSDLFVPGYHDGQAPYGIWHIQRIVTDSQWNADSDPDHDVAFAVVEPLNGKTVESVVGSYTLGTDQGTSDAVTVIGYPEVSDEAIACTDTVAAYSSTQLRIYCTGYSGGTSGSPWLVGPGSGDGSGGTVMGVIGGYEQGGDTDDVSYSVAFGSTVQSLYEQAVSDAAD</sequence>
<dbReference type="InterPro" id="IPR001254">
    <property type="entry name" value="Trypsin_dom"/>
</dbReference>
<proteinExistence type="predicted"/>
<evidence type="ECO:0000259" key="3">
    <source>
        <dbReference type="Pfam" id="PF00089"/>
    </source>
</evidence>
<name>A0ABS7R1L6_9ACTN</name>
<comment type="caution">
    <text evidence="4">The sequence shown here is derived from an EMBL/GenBank/DDBJ whole genome shotgun (WGS) entry which is preliminary data.</text>
</comment>
<feature type="non-terminal residue" evidence="4">
    <location>
        <position position="1"/>
    </location>
</feature>
<reference evidence="4 5" key="1">
    <citation type="submission" date="2021-08" db="EMBL/GenBank/DDBJ databases">
        <title>Streptomyces sp. PTM05 isolated from lichen.</title>
        <authorList>
            <person name="Somphong A."/>
            <person name="Phongsopitanun W."/>
            <person name="Tanasupawat S."/>
        </authorList>
    </citation>
    <scope>NUCLEOTIDE SEQUENCE [LARGE SCALE GENOMIC DNA]</scope>
    <source>
        <strain evidence="4 5">Ptm05</strain>
    </source>
</reference>
<dbReference type="RefSeq" id="WP_222982615.1">
    <property type="nucleotide sequence ID" value="NZ_JAINVZ010000043.1"/>
</dbReference>
<dbReference type="EC" id="3.4.21.-" evidence="4"/>
<dbReference type="InterPro" id="IPR009003">
    <property type="entry name" value="Peptidase_S1_PA"/>
</dbReference>
<evidence type="ECO:0000256" key="2">
    <source>
        <dbReference type="SAM" id="SignalP"/>
    </source>
</evidence>
<evidence type="ECO:0000313" key="5">
    <source>
        <dbReference type="Proteomes" id="UP001198565"/>
    </source>
</evidence>
<dbReference type="InterPro" id="IPR018114">
    <property type="entry name" value="TRYPSIN_HIS"/>
</dbReference>
<evidence type="ECO:0000256" key="1">
    <source>
        <dbReference type="SAM" id="MobiDB-lite"/>
    </source>
</evidence>
<accession>A0ABS7R1L6</accession>
<protein>
    <submittedName>
        <fullName evidence="4">Trypsin-like serine protease</fullName>
        <ecNumber evidence="4">3.4.21.-</ecNumber>
    </submittedName>
</protein>
<dbReference type="Proteomes" id="UP001198565">
    <property type="component" value="Unassembled WGS sequence"/>
</dbReference>
<feature type="region of interest" description="Disordered" evidence="1">
    <location>
        <begin position="39"/>
        <end position="108"/>
    </location>
</feature>
<feature type="signal peptide" evidence="2">
    <location>
        <begin position="1"/>
        <end position="22"/>
    </location>
</feature>
<evidence type="ECO:0000313" key="4">
    <source>
        <dbReference type="EMBL" id="MBY8889363.1"/>
    </source>
</evidence>
<dbReference type="EMBL" id="JAINVZ010000043">
    <property type="protein sequence ID" value="MBY8889363.1"/>
    <property type="molecule type" value="Genomic_DNA"/>
</dbReference>
<dbReference type="Pfam" id="PF00089">
    <property type="entry name" value="Trypsin"/>
    <property type="match status" value="1"/>
</dbReference>
<feature type="domain" description="Peptidase S1" evidence="3">
    <location>
        <begin position="106"/>
        <end position="281"/>
    </location>
</feature>
<dbReference type="GO" id="GO:0016787">
    <property type="term" value="F:hydrolase activity"/>
    <property type="evidence" value="ECO:0007669"/>
    <property type="project" value="UniProtKB-KW"/>
</dbReference>
<keyword evidence="2" id="KW-0732">Signal</keyword>
<feature type="chain" id="PRO_5045285931" evidence="2">
    <location>
        <begin position="23"/>
        <end position="314"/>
    </location>
</feature>
<keyword evidence="5" id="KW-1185">Reference proteome</keyword>
<dbReference type="PROSITE" id="PS00134">
    <property type="entry name" value="TRYPSIN_HIS"/>
    <property type="match status" value="1"/>
</dbReference>
<organism evidence="4 5">
    <name type="scientific">Streptantibioticus parmotrematis</name>
    <dbReference type="NCBI Taxonomy" id="2873249"/>
    <lineage>
        <taxon>Bacteria</taxon>
        <taxon>Bacillati</taxon>
        <taxon>Actinomycetota</taxon>
        <taxon>Actinomycetes</taxon>
        <taxon>Kitasatosporales</taxon>
        <taxon>Streptomycetaceae</taxon>
        <taxon>Streptantibioticus</taxon>
    </lineage>
</organism>